<dbReference type="GO" id="GO:0003723">
    <property type="term" value="F:RNA binding"/>
    <property type="evidence" value="ECO:0007669"/>
    <property type="project" value="UniProtKB-KW"/>
</dbReference>
<evidence type="ECO:0000256" key="8">
    <source>
        <dbReference type="ARBA" id="ARBA00022884"/>
    </source>
</evidence>
<evidence type="ECO:0000256" key="6">
    <source>
        <dbReference type="ARBA" id="ARBA00022448"/>
    </source>
</evidence>
<protein>
    <recommendedName>
        <fullName evidence="5">Snurportin-1</fullName>
    </recommendedName>
</protein>
<dbReference type="GO" id="GO:0005634">
    <property type="term" value="C:nucleus"/>
    <property type="evidence" value="ECO:0007669"/>
    <property type="project" value="UniProtKB-SubCell"/>
</dbReference>
<proteinExistence type="inferred from homology"/>
<evidence type="ECO:0000256" key="5">
    <source>
        <dbReference type="ARBA" id="ARBA00016034"/>
    </source>
</evidence>
<feature type="region of interest" description="Disordered" evidence="10">
    <location>
        <begin position="74"/>
        <end position="105"/>
    </location>
</feature>
<dbReference type="GO" id="GO:0061015">
    <property type="term" value="P:snRNA import into nucleus"/>
    <property type="evidence" value="ECO:0007669"/>
    <property type="project" value="InterPro"/>
</dbReference>
<keyword evidence="8" id="KW-0694">RNA-binding</keyword>
<dbReference type="Pfam" id="PF11538">
    <property type="entry name" value="Snurportin1"/>
    <property type="match status" value="1"/>
</dbReference>
<dbReference type="PANTHER" id="PTHR13403">
    <property type="entry name" value="SNURPORTIN1 RNUT1 PROTEIN RNA, U TRANSPORTER 1"/>
    <property type="match status" value="1"/>
</dbReference>
<gene>
    <name evidence="14" type="primary">LOC113210806</name>
</gene>
<evidence type="ECO:0000256" key="10">
    <source>
        <dbReference type="SAM" id="MobiDB-lite"/>
    </source>
</evidence>
<dbReference type="InterPro" id="IPR024721">
    <property type="entry name" value="Snurportin-1_N"/>
</dbReference>
<reference evidence="14" key="1">
    <citation type="submission" date="2025-08" db="UniProtKB">
        <authorList>
            <consortium name="RefSeq"/>
        </authorList>
    </citation>
    <scope>IDENTIFICATION</scope>
    <source>
        <tissue evidence="14">Whole organism</tissue>
    </source>
</reference>
<dbReference type="Pfam" id="PF21974">
    <property type="entry name" value="SPN1_m3Gcap_bd"/>
    <property type="match status" value="1"/>
</dbReference>
<feature type="region of interest" description="Disordered" evidence="10">
    <location>
        <begin position="338"/>
        <end position="392"/>
    </location>
</feature>
<name>A0A9C6XWI9_FRAOC</name>
<dbReference type="Gene3D" id="3.30.470.30">
    <property type="entry name" value="DNA ligase/mRNA capping enzyme"/>
    <property type="match status" value="1"/>
</dbReference>
<dbReference type="PANTHER" id="PTHR13403:SF6">
    <property type="entry name" value="SNURPORTIN-1"/>
    <property type="match status" value="1"/>
</dbReference>
<accession>A0A9C6XWI9</accession>
<dbReference type="GO" id="GO:0005737">
    <property type="term" value="C:cytoplasm"/>
    <property type="evidence" value="ECO:0007669"/>
    <property type="project" value="UniProtKB-SubCell"/>
</dbReference>
<comment type="similarity">
    <text evidence="4">Belongs to the snurportin family.</text>
</comment>
<dbReference type="AlphaFoldDB" id="A0A9C6XWI9"/>
<comment type="subcellular location">
    <subcellularLocation>
        <location evidence="3">Cytoplasm</location>
    </subcellularLocation>
    <subcellularLocation>
        <location evidence="2">Nucleus</location>
    </subcellularLocation>
</comment>
<dbReference type="CTD" id="7354429"/>
<evidence type="ECO:0000256" key="3">
    <source>
        <dbReference type="ARBA" id="ARBA00004496"/>
    </source>
</evidence>
<evidence type="ECO:0000259" key="11">
    <source>
        <dbReference type="Pfam" id="PF11538"/>
    </source>
</evidence>
<evidence type="ECO:0000256" key="1">
    <source>
        <dbReference type="ARBA" id="ARBA00003975"/>
    </source>
</evidence>
<dbReference type="Proteomes" id="UP000504606">
    <property type="component" value="Unplaced"/>
</dbReference>
<dbReference type="GeneID" id="113210806"/>
<keyword evidence="13" id="KW-1185">Reference proteome</keyword>
<dbReference type="SUPFAM" id="SSF56091">
    <property type="entry name" value="DNA ligase/mRNA capping enzyme, catalytic domain"/>
    <property type="match status" value="1"/>
</dbReference>
<evidence type="ECO:0000259" key="12">
    <source>
        <dbReference type="Pfam" id="PF21974"/>
    </source>
</evidence>
<dbReference type="InterPro" id="IPR017336">
    <property type="entry name" value="Snurportin-1"/>
</dbReference>
<evidence type="ECO:0000313" key="14">
    <source>
        <dbReference type="RefSeq" id="XP_052133256.1"/>
    </source>
</evidence>
<evidence type="ECO:0000256" key="7">
    <source>
        <dbReference type="ARBA" id="ARBA00022490"/>
    </source>
</evidence>
<keyword evidence="7" id="KW-0963">Cytoplasm</keyword>
<evidence type="ECO:0000256" key="4">
    <source>
        <dbReference type="ARBA" id="ARBA00007540"/>
    </source>
</evidence>
<sequence>MAASIDQLVASLDTQCDVASNPFDPNRPHPRLSEFAYFREPASLMGDQEKRRTEFLERQKSKREKLVNLQRRLLNEPGEVLNNQDSEDNLSPDKKETKSTGTEQRNWTFTNQLMLSEWLVDIPPDLEDNWLIKPCPKGRRMMVVAHKGSTKAYSKAGHFVASFASALPNANSSSPQGITILDCIWNMENRTYFVLDVLAWNNLVLLDCETEFRFYWLKTKLDEFPEVQTHSDKNRNAFLALPSYECQENLMTELMSHNPMFFEGKDPGLDGLLFYHKKNLYEHGSTPLVTWIKPFMMEDVLGIKVHQNYIDERPAGYCNQAGYIKEFEEAALARRGKGKGKGSWRRRGGKQDEDKMDLVEEGSWRRREKQGGDSEKIGSLDADPSSKMEEEK</sequence>
<dbReference type="RefSeq" id="XP_052133256.1">
    <property type="nucleotide sequence ID" value="XM_052277296.1"/>
</dbReference>
<evidence type="ECO:0000256" key="2">
    <source>
        <dbReference type="ARBA" id="ARBA00004123"/>
    </source>
</evidence>
<feature type="domain" description="Snurportin-1 N-terminal" evidence="11">
    <location>
        <begin position="29"/>
        <end position="72"/>
    </location>
</feature>
<feature type="compositionally biased region" description="Basic and acidic residues" evidence="10">
    <location>
        <begin position="349"/>
        <end position="392"/>
    </location>
</feature>
<evidence type="ECO:0000256" key="9">
    <source>
        <dbReference type="ARBA" id="ARBA00023242"/>
    </source>
</evidence>
<keyword evidence="6" id="KW-0813">Transport</keyword>
<keyword evidence="9" id="KW-0539">Nucleus</keyword>
<evidence type="ECO:0000313" key="13">
    <source>
        <dbReference type="Proteomes" id="UP000504606"/>
    </source>
</evidence>
<organism evidence="13 14">
    <name type="scientific">Frankliniella occidentalis</name>
    <name type="common">Western flower thrips</name>
    <name type="synonym">Euthrips occidentalis</name>
    <dbReference type="NCBI Taxonomy" id="133901"/>
    <lineage>
        <taxon>Eukaryota</taxon>
        <taxon>Metazoa</taxon>
        <taxon>Ecdysozoa</taxon>
        <taxon>Arthropoda</taxon>
        <taxon>Hexapoda</taxon>
        <taxon>Insecta</taxon>
        <taxon>Pterygota</taxon>
        <taxon>Neoptera</taxon>
        <taxon>Paraneoptera</taxon>
        <taxon>Thysanoptera</taxon>
        <taxon>Terebrantia</taxon>
        <taxon>Thripoidea</taxon>
        <taxon>Thripidae</taxon>
        <taxon>Frankliniella</taxon>
    </lineage>
</organism>
<feature type="domain" description="Snurportin-1 m3G cap-binding" evidence="12">
    <location>
        <begin position="112"/>
        <end position="294"/>
    </location>
</feature>
<dbReference type="CDD" id="cd09232">
    <property type="entry name" value="Snurportin-1_C"/>
    <property type="match status" value="1"/>
</dbReference>
<comment type="function">
    <text evidence="1">Functions as an U snRNP-specific nuclear import adapter. Involved in the trimethylguanosine (m3G)-cap-dependent nuclear import of U snRNPs. Binds specifically to the terminal m3G-cap U snRNAs.</text>
</comment>
<dbReference type="InterPro" id="IPR047857">
    <property type="entry name" value="Snurportin1_C"/>
</dbReference>
<feature type="compositionally biased region" description="Basic residues" evidence="10">
    <location>
        <begin position="338"/>
        <end position="348"/>
    </location>
</feature>